<proteinExistence type="predicted"/>
<feature type="compositionally biased region" description="Low complexity" evidence="1">
    <location>
        <begin position="17"/>
        <end position="29"/>
    </location>
</feature>
<evidence type="ECO:0000256" key="1">
    <source>
        <dbReference type="SAM" id="MobiDB-lite"/>
    </source>
</evidence>
<sequence>MPKKKNVNVGTVPQPCGNLNESNNGNNTNDEGHEIEPNDTQEGHVNMPNGPNVDVGNVNTNTLLCTLLSQNSMLMEILKSQQAYKSSNEMTIAPDLNKSIPVFNGLATGAQAKDWLRTVNGVTNLHRWPDNFKLQSVRANLDGAARHWFMSRDTITGLILKKRKGLYIWYTRLWLHIVVIYLQDLPPPHPTDRVFCCH</sequence>
<dbReference type="OrthoDB" id="6593760at2759"/>
<protein>
    <submittedName>
        <fullName evidence="2">Uncharacterized protein</fullName>
    </submittedName>
</protein>
<reference evidence="2 3" key="1">
    <citation type="submission" date="2019-08" db="EMBL/GenBank/DDBJ databases">
        <title>The genome of the soybean aphid Biotype 1, its phylome, world population structure and adaptation to the North American continent.</title>
        <authorList>
            <person name="Giordano R."/>
            <person name="Donthu R.K."/>
            <person name="Hernandez A.G."/>
            <person name="Wright C.L."/>
            <person name="Zimin A.V."/>
        </authorList>
    </citation>
    <scope>NUCLEOTIDE SEQUENCE [LARGE SCALE GENOMIC DNA]</scope>
    <source>
        <tissue evidence="2">Whole aphids</tissue>
    </source>
</reference>
<keyword evidence="3" id="KW-1185">Reference proteome</keyword>
<evidence type="ECO:0000313" key="2">
    <source>
        <dbReference type="EMBL" id="KAE9524158.1"/>
    </source>
</evidence>
<organism evidence="2 3">
    <name type="scientific">Aphis glycines</name>
    <name type="common">Soybean aphid</name>
    <dbReference type="NCBI Taxonomy" id="307491"/>
    <lineage>
        <taxon>Eukaryota</taxon>
        <taxon>Metazoa</taxon>
        <taxon>Ecdysozoa</taxon>
        <taxon>Arthropoda</taxon>
        <taxon>Hexapoda</taxon>
        <taxon>Insecta</taxon>
        <taxon>Pterygota</taxon>
        <taxon>Neoptera</taxon>
        <taxon>Paraneoptera</taxon>
        <taxon>Hemiptera</taxon>
        <taxon>Sternorrhyncha</taxon>
        <taxon>Aphidomorpha</taxon>
        <taxon>Aphidoidea</taxon>
        <taxon>Aphididae</taxon>
        <taxon>Aphidini</taxon>
        <taxon>Aphis</taxon>
        <taxon>Aphis</taxon>
    </lineage>
</organism>
<feature type="region of interest" description="Disordered" evidence="1">
    <location>
        <begin position="1"/>
        <end position="50"/>
    </location>
</feature>
<evidence type="ECO:0000313" key="3">
    <source>
        <dbReference type="Proteomes" id="UP000475862"/>
    </source>
</evidence>
<dbReference type="EMBL" id="VYZN01000072">
    <property type="protein sequence ID" value="KAE9524158.1"/>
    <property type="molecule type" value="Genomic_DNA"/>
</dbReference>
<dbReference type="AlphaFoldDB" id="A0A6G0T182"/>
<gene>
    <name evidence="2" type="ORF">AGLY_015523</name>
</gene>
<comment type="caution">
    <text evidence="2">The sequence shown here is derived from an EMBL/GenBank/DDBJ whole genome shotgun (WGS) entry which is preliminary data.</text>
</comment>
<dbReference type="Proteomes" id="UP000475862">
    <property type="component" value="Unassembled WGS sequence"/>
</dbReference>
<name>A0A6G0T182_APHGL</name>
<accession>A0A6G0T182</accession>